<evidence type="ECO:0000313" key="3">
    <source>
        <dbReference type="Proteomes" id="UP000193307"/>
    </source>
</evidence>
<dbReference type="SUPFAM" id="SSF69618">
    <property type="entry name" value="HemD-like"/>
    <property type="match status" value="1"/>
</dbReference>
<dbReference type="GO" id="GO:0004852">
    <property type="term" value="F:uroporphyrinogen-III synthase activity"/>
    <property type="evidence" value="ECO:0007669"/>
    <property type="project" value="InterPro"/>
</dbReference>
<sequence length="228" mass="24324">MPTTVLISRPKNDAEVLRRALLAQNKGAHVIVAPAITITFVPFKAHKDHFDAYILTSKHGVPAAVKSAVADVALCVGDATAEAATQVGLQAISAGGTSRDLVTLAQQSGFSKLLYLRGEHIHGDLEKDLNLAGLEVESSIVYRQEACAFSLEVQYELAQLKMICVPVYSARSARIISQNLRSFEGEIIVVAISKVAASGWFGSNPHRIILAQAPNSEAMMAAIASQMS</sequence>
<dbReference type="Gene3D" id="3.40.50.10090">
    <property type="match status" value="2"/>
</dbReference>
<name>A0A1Y5T1L8_9RHOB</name>
<reference evidence="2 3" key="1">
    <citation type="submission" date="2017-03" db="EMBL/GenBank/DDBJ databases">
        <authorList>
            <person name="Afonso C.L."/>
            <person name="Miller P.J."/>
            <person name="Scott M.A."/>
            <person name="Spackman E."/>
            <person name="Goraichik I."/>
            <person name="Dimitrov K.M."/>
            <person name="Suarez D.L."/>
            <person name="Swayne D.E."/>
        </authorList>
    </citation>
    <scope>NUCLEOTIDE SEQUENCE [LARGE SCALE GENOMIC DNA]</scope>
    <source>
        <strain evidence="2 3">CECT 7971</strain>
    </source>
</reference>
<dbReference type="Pfam" id="PF02602">
    <property type="entry name" value="HEM4"/>
    <property type="match status" value="1"/>
</dbReference>
<dbReference type="Proteomes" id="UP000193307">
    <property type="component" value="Unassembled WGS sequence"/>
</dbReference>
<accession>A0A1Y5T1L8</accession>
<dbReference type="GO" id="GO:0033014">
    <property type="term" value="P:tetrapyrrole biosynthetic process"/>
    <property type="evidence" value="ECO:0007669"/>
    <property type="project" value="InterPro"/>
</dbReference>
<organism evidence="2 3">
    <name type="scientific">Pacificibacter marinus</name>
    <dbReference type="NCBI Taxonomy" id="658057"/>
    <lineage>
        <taxon>Bacteria</taxon>
        <taxon>Pseudomonadati</taxon>
        <taxon>Pseudomonadota</taxon>
        <taxon>Alphaproteobacteria</taxon>
        <taxon>Rhodobacterales</taxon>
        <taxon>Roseobacteraceae</taxon>
        <taxon>Pacificibacter</taxon>
    </lineage>
</organism>
<keyword evidence="3" id="KW-1185">Reference proteome</keyword>
<feature type="domain" description="Tetrapyrrole biosynthesis uroporphyrinogen III synthase" evidence="1">
    <location>
        <begin position="23"/>
        <end position="219"/>
    </location>
</feature>
<proteinExistence type="predicted"/>
<dbReference type="InterPro" id="IPR003754">
    <property type="entry name" value="4pyrrol_synth_uPrphyn_synth"/>
</dbReference>
<dbReference type="EMBL" id="FWFW01000008">
    <property type="protein sequence ID" value="SLN51768.1"/>
    <property type="molecule type" value="Genomic_DNA"/>
</dbReference>
<dbReference type="InterPro" id="IPR036108">
    <property type="entry name" value="4pyrrol_syn_uPrphyn_synt_sf"/>
</dbReference>
<evidence type="ECO:0000313" key="2">
    <source>
        <dbReference type="EMBL" id="SLN51768.1"/>
    </source>
</evidence>
<gene>
    <name evidence="2" type="ORF">PAM7971_02574</name>
</gene>
<dbReference type="STRING" id="658057.SAMN04488032_11083"/>
<protein>
    <submittedName>
        <fullName evidence="2">Uroporphyrinogen-III synthase</fullName>
    </submittedName>
</protein>
<dbReference type="AlphaFoldDB" id="A0A1Y5T1L8"/>
<evidence type="ECO:0000259" key="1">
    <source>
        <dbReference type="Pfam" id="PF02602"/>
    </source>
</evidence>
<dbReference type="CDD" id="cd06578">
    <property type="entry name" value="HemD"/>
    <property type="match status" value="1"/>
</dbReference>